<proteinExistence type="predicted"/>
<gene>
    <name evidence="2" type="ORF">LACBIDRAFT_327019</name>
</gene>
<dbReference type="EMBL" id="DS547101">
    <property type="protein sequence ID" value="EDR08518.1"/>
    <property type="molecule type" value="Genomic_DNA"/>
</dbReference>
<dbReference type="InParanoid" id="B0DAE9"/>
<evidence type="ECO:0000313" key="3">
    <source>
        <dbReference type="Proteomes" id="UP000001194"/>
    </source>
</evidence>
<dbReference type="GeneID" id="6076480"/>
<dbReference type="Proteomes" id="UP000001194">
    <property type="component" value="Unassembled WGS sequence"/>
</dbReference>
<reference evidence="2 3" key="1">
    <citation type="journal article" date="2008" name="Nature">
        <title>The genome of Laccaria bicolor provides insights into mycorrhizal symbiosis.</title>
        <authorList>
            <person name="Martin F."/>
            <person name="Aerts A."/>
            <person name="Ahren D."/>
            <person name="Brun A."/>
            <person name="Danchin E.G.J."/>
            <person name="Duchaussoy F."/>
            <person name="Gibon J."/>
            <person name="Kohler A."/>
            <person name="Lindquist E."/>
            <person name="Pereda V."/>
            <person name="Salamov A."/>
            <person name="Shapiro H.J."/>
            <person name="Wuyts J."/>
            <person name="Blaudez D."/>
            <person name="Buee M."/>
            <person name="Brokstein P."/>
            <person name="Canbaeck B."/>
            <person name="Cohen D."/>
            <person name="Courty P.E."/>
            <person name="Coutinho P.M."/>
            <person name="Delaruelle C."/>
            <person name="Detter J.C."/>
            <person name="Deveau A."/>
            <person name="DiFazio S."/>
            <person name="Duplessis S."/>
            <person name="Fraissinet-Tachet L."/>
            <person name="Lucic E."/>
            <person name="Frey-Klett P."/>
            <person name="Fourrey C."/>
            <person name="Feussner I."/>
            <person name="Gay G."/>
            <person name="Grimwood J."/>
            <person name="Hoegger P.J."/>
            <person name="Jain P."/>
            <person name="Kilaru S."/>
            <person name="Labbe J."/>
            <person name="Lin Y.C."/>
            <person name="Legue V."/>
            <person name="Le Tacon F."/>
            <person name="Marmeisse R."/>
            <person name="Melayah D."/>
            <person name="Montanini B."/>
            <person name="Muratet M."/>
            <person name="Nehls U."/>
            <person name="Niculita-Hirzel H."/>
            <person name="Oudot-Le Secq M.P."/>
            <person name="Peter M."/>
            <person name="Quesneville H."/>
            <person name="Rajashekar B."/>
            <person name="Reich M."/>
            <person name="Rouhier N."/>
            <person name="Schmutz J."/>
            <person name="Yin T."/>
            <person name="Chalot M."/>
            <person name="Henrissat B."/>
            <person name="Kuees U."/>
            <person name="Lucas S."/>
            <person name="Van de Peer Y."/>
            <person name="Podila G.K."/>
            <person name="Polle A."/>
            <person name="Pukkila P.J."/>
            <person name="Richardson P.M."/>
            <person name="Rouze P."/>
            <person name="Sanders I.R."/>
            <person name="Stajich J.E."/>
            <person name="Tunlid A."/>
            <person name="Tuskan G."/>
            <person name="Grigoriev I.V."/>
        </authorList>
    </citation>
    <scope>NUCLEOTIDE SEQUENCE [LARGE SCALE GENOMIC DNA]</scope>
    <source>
        <strain evidence="3">S238N-H82 / ATCC MYA-4686</strain>
    </source>
</reference>
<keyword evidence="3" id="KW-1185">Reference proteome</keyword>
<dbReference type="HOGENOM" id="CLU_145553_0_0_1"/>
<name>B0DAE9_LACBS</name>
<sequence length="109" mass="12142">MSMQPQPYSHHFAPAHTGAHQPMYGPPPQGHQPPPCYSGPVMGRTGGMNFTLNQRVEVRIAANGWVIGTVLGALKFLKSISGMWYHVAYETDGGRFTRDFPEHDIREVH</sequence>
<dbReference type="AlphaFoldDB" id="B0DAE9"/>
<protein>
    <submittedName>
        <fullName evidence="2">Predicted protein</fullName>
    </submittedName>
</protein>
<dbReference type="KEGG" id="lbc:LACBIDRAFT_327019"/>
<dbReference type="RefSeq" id="XP_001880743.1">
    <property type="nucleotide sequence ID" value="XM_001880708.1"/>
</dbReference>
<dbReference type="OrthoDB" id="3051813at2759"/>
<evidence type="ECO:0000313" key="2">
    <source>
        <dbReference type="EMBL" id="EDR08518.1"/>
    </source>
</evidence>
<organism evidence="3">
    <name type="scientific">Laccaria bicolor (strain S238N-H82 / ATCC MYA-4686)</name>
    <name type="common">Bicoloured deceiver</name>
    <name type="synonym">Laccaria laccata var. bicolor</name>
    <dbReference type="NCBI Taxonomy" id="486041"/>
    <lineage>
        <taxon>Eukaryota</taxon>
        <taxon>Fungi</taxon>
        <taxon>Dikarya</taxon>
        <taxon>Basidiomycota</taxon>
        <taxon>Agaricomycotina</taxon>
        <taxon>Agaricomycetes</taxon>
        <taxon>Agaricomycetidae</taxon>
        <taxon>Agaricales</taxon>
        <taxon>Agaricineae</taxon>
        <taxon>Hydnangiaceae</taxon>
        <taxon>Laccaria</taxon>
    </lineage>
</organism>
<accession>B0DAE9</accession>
<feature type="compositionally biased region" description="Pro residues" evidence="1">
    <location>
        <begin position="24"/>
        <end position="37"/>
    </location>
</feature>
<feature type="region of interest" description="Disordered" evidence="1">
    <location>
        <begin position="1"/>
        <end position="40"/>
    </location>
</feature>
<evidence type="ECO:0000256" key="1">
    <source>
        <dbReference type="SAM" id="MobiDB-lite"/>
    </source>
</evidence>